<evidence type="ECO:0000313" key="5">
    <source>
        <dbReference type="Proteomes" id="UP000010422"/>
    </source>
</evidence>
<evidence type="ECO:0000259" key="3">
    <source>
        <dbReference type="Pfam" id="PF01399"/>
    </source>
</evidence>
<dbReference type="SMART" id="SM00753">
    <property type="entry name" value="PAM"/>
    <property type="match status" value="1"/>
</dbReference>
<dbReference type="FunCoup" id="L0PCJ0">
    <property type="interactions" value="424"/>
</dbReference>
<evidence type="ECO:0000256" key="2">
    <source>
        <dbReference type="SAM" id="Phobius"/>
    </source>
</evidence>
<dbReference type="GO" id="GO:0003690">
    <property type="term" value="F:double-stranded DNA binding"/>
    <property type="evidence" value="ECO:0007669"/>
    <property type="project" value="InterPro"/>
</dbReference>
<keyword evidence="2" id="KW-1133">Transmembrane helix</keyword>
<accession>L0PCJ0</accession>
<dbReference type="InParanoid" id="L0PCJ0"/>
<dbReference type="InterPro" id="IPR045114">
    <property type="entry name" value="Csn12-like"/>
</dbReference>
<evidence type="ECO:0000313" key="4">
    <source>
        <dbReference type="EMBL" id="CCJ30083.1"/>
    </source>
</evidence>
<dbReference type="AlphaFoldDB" id="L0PCJ0"/>
<protein>
    <recommendedName>
        <fullName evidence="3">PCI domain-containing protein</fullName>
    </recommendedName>
</protein>
<dbReference type="PANTHER" id="PTHR12732">
    <property type="entry name" value="UNCHARACTERIZED PROTEASOME COMPONENT REGION PCI-CONTAINING"/>
    <property type="match status" value="1"/>
</dbReference>
<keyword evidence="2" id="KW-0472">Membrane</keyword>
<feature type="transmembrane region" description="Helical" evidence="2">
    <location>
        <begin position="136"/>
        <end position="157"/>
    </location>
</feature>
<dbReference type="GO" id="GO:0016973">
    <property type="term" value="P:poly(A)+ mRNA export from nucleus"/>
    <property type="evidence" value="ECO:0007669"/>
    <property type="project" value="TreeGrafter"/>
</dbReference>
<name>L0PCJ0_PNEJI</name>
<dbReference type="VEuPathDB" id="FungiDB:PNEJI1_001775"/>
<feature type="domain" description="PCI" evidence="3">
    <location>
        <begin position="203"/>
        <end position="269"/>
    </location>
</feature>
<dbReference type="GO" id="GO:0003723">
    <property type="term" value="F:RNA binding"/>
    <property type="evidence" value="ECO:0007669"/>
    <property type="project" value="InterPro"/>
</dbReference>
<sequence>LRAVLKGLLTWEAWVLPVLFAVCRDLEFLAFRADLFLRSKNEKAEKSEEAARMINKAFTICITDRAPIEMSRKWGTYYIIGVLFKIYFKINKFSLSKNVLRAIEVSEMPPLECFPKSHVVTYKYYLGVSAFLNEEYLVVLLPLLILILTYLIPTLLLTSQKMPSSALLSKFSRLKDLYEPLKKYIRKGNLRGYDKLLLKKEKELVTRRIYLIIERIRDTCMRNLFRRVFLLNGGNTRIPIEQFHIALKHSGLDNDIAETECFLANMIYKVTMFIFCTSNSNFVQGFMKGYIHQERQMIILSLKDPFPRA</sequence>
<feature type="non-terminal residue" evidence="4">
    <location>
        <position position="309"/>
    </location>
</feature>
<dbReference type="InterPro" id="IPR000717">
    <property type="entry name" value="PCI_dom"/>
</dbReference>
<dbReference type="GO" id="GO:0000973">
    <property type="term" value="P:post-transcriptional tethering of RNA polymerase II gene DNA at nuclear periphery"/>
    <property type="evidence" value="ECO:0007669"/>
    <property type="project" value="TreeGrafter"/>
</dbReference>
<dbReference type="GO" id="GO:0070390">
    <property type="term" value="C:transcription export complex 2"/>
    <property type="evidence" value="ECO:0007669"/>
    <property type="project" value="TreeGrafter"/>
</dbReference>
<dbReference type="EMBL" id="CAKM01000232">
    <property type="protein sequence ID" value="CCJ30083.1"/>
    <property type="molecule type" value="Genomic_DNA"/>
</dbReference>
<reference evidence="4 5" key="1">
    <citation type="journal article" date="2012" name="MBio">
        <title>De novo assembly of the Pneumocystis jirovecii genome from a single bronchoalveolar lavage fluid specimen from a patient.</title>
        <authorList>
            <person name="Cisse O.H."/>
            <person name="Pagni M."/>
            <person name="Hauser P.M."/>
        </authorList>
    </citation>
    <scope>NUCLEOTIDE SEQUENCE [LARGE SCALE GENOMIC DNA]</scope>
    <source>
        <strain evidence="4 5">SE8</strain>
    </source>
</reference>
<evidence type="ECO:0000256" key="1">
    <source>
        <dbReference type="ARBA" id="ARBA00025771"/>
    </source>
</evidence>
<comment type="similarity">
    <text evidence="1">Belongs to the CSN12 family.</text>
</comment>
<gene>
    <name evidence="4" type="ORF">PNEJI1_001775</name>
</gene>
<proteinExistence type="inferred from homology"/>
<comment type="caution">
    <text evidence="4">The sequence shown here is derived from an EMBL/GenBank/DDBJ whole genome shotgun (WGS) entry which is preliminary data.</text>
</comment>
<keyword evidence="2" id="KW-0812">Transmembrane</keyword>
<dbReference type="InterPro" id="IPR036388">
    <property type="entry name" value="WH-like_DNA-bd_sf"/>
</dbReference>
<organism evidence="5">
    <name type="scientific">Pneumocystis jirovecii</name>
    <name type="common">Human pneumocystis pneumonia agent</name>
    <dbReference type="NCBI Taxonomy" id="42068"/>
    <lineage>
        <taxon>Eukaryota</taxon>
        <taxon>Fungi</taxon>
        <taxon>Dikarya</taxon>
        <taxon>Ascomycota</taxon>
        <taxon>Taphrinomycotina</taxon>
        <taxon>Pneumocystomycetes</taxon>
        <taxon>Pneumocystaceae</taxon>
        <taxon>Pneumocystis</taxon>
    </lineage>
</organism>
<dbReference type="Gene3D" id="1.10.10.10">
    <property type="entry name" value="Winged helix-like DNA-binding domain superfamily/Winged helix DNA-binding domain"/>
    <property type="match status" value="1"/>
</dbReference>
<dbReference type="Proteomes" id="UP000010422">
    <property type="component" value="Unassembled WGS sequence"/>
</dbReference>
<feature type="non-terminal residue" evidence="4">
    <location>
        <position position="1"/>
    </location>
</feature>
<dbReference type="Pfam" id="PF01399">
    <property type="entry name" value="PCI"/>
    <property type="match status" value="1"/>
</dbReference>
<dbReference type="STRING" id="1209962.L0PCJ0"/>
<dbReference type="PANTHER" id="PTHR12732:SF0">
    <property type="entry name" value="PCI DOMAIN-CONTAINING PROTEIN 2"/>
    <property type="match status" value="1"/>
</dbReference>
<dbReference type="GO" id="GO:0006368">
    <property type="term" value="P:transcription elongation by RNA polymerase II"/>
    <property type="evidence" value="ECO:0007669"/>
    <property type="project" value="TreeGrafter"/>
</dbReference>